<name>A0A7M1AV12_9BACT</name>
<dbReference type="EMBL" id="CP041165">
    <property type="protein sequence ID" value="QOP41216.1"/>
    <property type="molecule type" value="Genomic_DNA"/>
</dbReference>
<proteinExistence type="predicted"/>
<reference evidence="1 2" key="1">
    <citation type="submission" date="2019-06" db="EMBL/GenBank/DDBJ databases">
        <title>Sulfurimonas gotlandica sp. nov., a chemoautotrophic and psychrotolerant epsilonproteobacterium isolated from a pelagic redoxcline, and an emended description of the genus Sulfurimonas.</title>
        <authorList>
            <person name="Wang S."/>
            <person name="Jiang L."/>
            <person name="Shao Z."/>
        </authorList>
    </citation>
    <scope>NUCLEOTIDE SEQUENCE [LARGE SCALE GENOMIC DNA]</scope>
    <source>
        <strain evidence="1 2">B2</strain>
    </source>
</reference>
<accession>A0A7M1AV12</accession>
<evidence type="ECO:0000313" key="1">
    <source>
        <dbReference type="EMBL" id="QOP41216.1"/>
    </source>
</evidence>
<dbReference type="KEGG" id="smax:FJR03_05445"/>
<organism evidence="1 2">
    <name type="scientific">Sulfurimonas marina</name>
    <dbReference type="NCBI Taxonomy" id="2590551"/>
    <lineage>
        <taxon>Bacteria</taxon>
        <taxon>Pseudomonadati</taxon>
        <taxon>Campylobacterota</taxon>
        <taxon>Epsilonproteobacteria</taxon>
        <taxon>Campylobacterales</taxon>
        <taxon>Sulfurimonadaceae</taxon>
        <taxon>Sulfurimonas</taxon>
    </lineage>
</organism>
<dbReference type="RefSeq" id="WP_193114635.1">
    <property type="nucleotide sequence ID" value="NZ_CP041165.1"/>
</dbReference>
<keyword evidence="2" id="KW-1185">Reference proteome</keyword>
<gene>
    <name evidence="1" type="ORF">FJR03_05445</name>
</gene>
<dbReference type="Pfam" id="PF13557">
    <property type="entry name" value="Phenol_MetA_deg"/>
    <property type="match status" value="1"/>
</dbReference>
<dbReference type="InterPro" id="IPR025737">
    <property type="entry name" value="FApF"/>
</dbReference>
<evidence type="ECO:0000313" key="2">
    <source>
        <dbReference type="Proteomes" id="UP000593910"/>
    </source>
</evidence>
<sequence length="246" mass="27863">MKKMLDRIVVGVVALLTTSNLLAMEKITVDTWSEYSNGAEFDVVMQGLIMELEWTKKFSLVTASALGMQTEESTGEKKSTAKDLALYPKYNFIESTKDGVPGFSVMAGGVFPTGHNFLSSPNRAYLAIAMFPMTLFNERVAFEAQLGHRYVQVKDDKDINRLHWGVFVEANMIDNYNIFTNFYSGTQYDIDVPSLSQEYGLSYDYSDTFKYKMLFGIQPELEGRGDADTTEYWGELGVEIRFSEFD</sequence>
<dbReference type="AlphaFoldDB" id="A0A7M1AV12"/>
<protein>
    <submittedName>
        <fullName evidence="1">Uncharacterized protein</fullName>
    </submittedName>
</protein>
<dbReference type="Proteomes" id="UP000593910">
    <property type="component" value="Chromosome"/>
</dbReference>